<evidence type="ECO:0000313" key="2">
    <source>
        <dbReference type="Proteomes" id="UP001066276"/>
    </source>
</evidence>
<organism evidence="1 2">
    <name type="scientific">Pleurodeles waltl</name>
    <name type="common">Iberian ribbed newt</name>
    <dbReference type="NCBI Taxonomy" id="8319"/>
    <lineage>
        <taxon>Eukaryota</taxon>
        <taxon>Metazoa</taxon>
        <taxon>Chordata</taxon>
        <taxon>Craniata</taxon>
        <taxon>Vertebrata</taxon>
        <taxon>Euteleostomi</taxon>
        <taxon>Amphibia</taxon>
        <taxon>Batrachia</taxon>
        <taxon>Caudata</taxon>
        <taxon>Salamandroidea</taxon>
        <taxon>Salamandridae</taxon>
        <taxon>Pleurodelinae</taxon>
        <taxon>Pleurodeles</taxon>
    </lineage>
</organism>
<protein>
    <submittedName>
        <fullName evidence="1">Uncharacterized protein</fullName>
    </submittedName>
</protein>
<dbReference type="Proteomes" id="UP001066276">
    <property type="component" value="Chromosome 1_2"/>
</dbReference>
<gene>
    <name evidence="1" type="ORF">NDU88_000197</name>
</gene>
<accession>A0AAV7VXP5</accession>
<dbReference type="AlphaFoldDB" id="A0AAV7VXP5"/>
<sequence length="122" mass="13765">METKGGVTRSRDSKDFFEEKQLVTLRPNTRWRAIAEHANLLRLMPRTDVHWRPCLPPHLDGASGLFFPASRVFHSALLSAVASLRRSSRQLPPYTKQGPLKSPHICGKYLAPKSAEYATRAL</sequence>
<reference evidence="1" key="1">
    <citation type="journal article" date="2022" name="bioRxiv">
        <title>Sequencing and chromosome-scale assembly of the giantPleurodeles waltlgenome.</title>
        <authorList>
            <person name="Brown T."/>
            <person name="Elewa A."/>
            <person name="Iarovenko S."/>
            <person name="Subramanian E."/>
            <person name="Araus A.J."/>
            <person name="Petzold A."/>
            <person name="Susuki M."/>
            <person name="Suzuki K.-i.T."/>
            <person name="Hayashi T."/>
            <person name="Toyoda A."/>
            <person name="Oliveira C."/>
            <person name="Osipova E."/>
            <person name="Leigh N.D."/>
            <person name="Simon A."/>
            <person name="Yun M.H."/>
        </authorList>
    </citation>
    <scope>NUCLEOTIDE SEQUENCE</scope>
    <source>
        <strain evidence="1">20211129_DDA</strain>
        <tissue evidence="1">Liver</tissue>
    </source>
</reference>
<dbReference type="EMBL" id="JANPWB010000002">
    <property type="protein sequence ID" value="KAJ1204759.1"/>
    <property type="molecule type" value="Genomic_DNA"/>
</dbReference>
<keyword evidence="2" id="KW-1185">Reference proteome</keyword>
<comment type="caution">
    <text evidence="1">The sequence shown here is derived from an EMBL/GenBank/DDBJ whole genome shotgun (WGS) entry which is preliminary data.</text>
</comment>
<evidence type="ECO:0000313" key="1">
    <source>
        <dbReference type="EMBL" id="KAJ1204759.1"/>
    </source>
</evidence>
<name>A0AAV7VXP5_PLEWA</name>
<proteinExistence type="predicted"/>